<dbReference type="Proteomes" id="UP000076798">
    <property type="component" value="Unassembled WGS sequence"/>
</dbReference>
<proteinExistence type="predicted"/>
<accession>A0A166B268</accession>
<reference evidence="1 2" key="1">
    <citation type="journal article" date="2016" name="Mol. Biol. Evol.">
        <title>Comparative Genomics of Early-Diverging Mushroom-Forming Fungi Provides Insights into the Origins of Lignocellulose Decay Capabilities.</title>
        <authorList>
            <person name="Nagy L.G."/>
            <person name="Riley R."/>
            <person name="Tritt A."/>
            <person name="Adam C."/>
            <person name="Daum C."/>
            <person name="Floudas D."/>
            <person name="Sun H."/>
            <person name="Yadav J.S."/>
            <person name="Pangilinan J."/>
            <person name="Larsson K.H."/>
            <person name="Matsuura K."/>
            <person name="Barry K."/>
            <person name="Labutti K."/>
            <person name="Kuo R."/>
            <person name="Ohm R.A."/>
            <person name="Bhattacharya S.S."/>
            <person name="Shirouzu T."/>
            <person name="Yoshinaga Y."/>
            <person name="Martin F.M."/>
            <person name="Grigoriev I.V."/>
            <person name="Hibbett D.S."/>
        </authorList>
    </citation>
    <scope>NUCLEOTIDE SEQUENCE [LARGE SCALE GENOMIC DNA]</scope>
    <source>
        <strain evidence="1 2">HHB10207 ss-3</strain>
    </source>
</reference>
<protein>
    <submittedName>
        <fullName evidence="1">Uncharacterized protein</fullName>
    </submittedName>
</protein>
<sequence>MNFEDFLFVGSTFRFPTFRLPSRTTTNLIDPCDQTHHALNAWEISYICYEIITIVSLGTDPVKNNITTAVQQSFGPVNHLAIHFFIDIVILNTICDACCRIHASHPRRVCLRCTTVDHDPMIDSVFKGGGHGFSNINVRGPSGLRISRAALKPRQRGLFCGDVDCGTEAVILPAQSVRFIMPKTRQITPLQPATLANRPSRPLVLVLGQSSSIGPLHYSVGVTLDRGGGLRIG</sequence>
<keyword evidence="2" id="KW-1185">Reference proteome</keyword>
<gene>
    <name evidence="1" type="ORF">SISSUDRAFT_1121293</name>
</gene>
<dbReference type="AlphaFoldDB" id="A0A166B268"/>
<evidence type="ECO:0000313" key="1">
    <source>
        <dbReference type="EMBL" id="KZT35932.1"/>
    </source>
</evidence>
<name>A0A166B268_9AGAM</name>
<dbReference type="EMBL" id="KV428123">
    <property type="protein sequence ID" value="KZT35932.1"/>
    <property type="molecule type" value="Genomic_DNA"/>
</dbReference>
<organism evidence="1 2">
    <name type="scientific">Sistotremastrum suecicum HHB10207 ss-3</name>
    <dbReference type="NCBI Taxonomy" id="1314776"/>
    <lineage>
        <taxon>Eukaryota</taxon>
        <taxon>Fungi</taxon>
        <taxon>Dikarya</taxon>
        <taxon>Basidiomycota</taxon>
        <taxon>Agaricomycotina</taxon>
        <taxon>Agaricomycetes</taxon>
        <taxon>Sistotremastrales</taxon>
        <taxon>Sistotremastraceae</taxon>
        <taxon>Sistotremastrum</taxon>
    </lineage>
</organism>
<evidence type="ECO:0000313" key="2">
    <source>
        <dbReference type="Proteomes" id="UP000076798"/>
    </source>
</evidence>